<evidence type="ECO:0000259" key="2">
    <source>
        <dbReference type="PROSITE" id="PS50943"/>
    </source>
</evidence>
<dbReference type="PANTHER" id="PTHR46558">
    <property type="entry name" value="TRACRIPTIONAL REGULATORY PROTEIN-RELATED-RELATED"/>
    <property type="match status" value="1"/>
</dbReference>
<dbReference type="Proteomes" id="UP000675431">
    <property type="component" value="Unassembled WGS sequence"/>
</dbReference>
<reference evidence="3 4" key="1">
    <citation type="submission" date="2021-04" db="EMBL/GenBank/DDBJ databases">
        <title>Allobacillus sp. nov. SKP8-2 isolated from shrimp paste.</title>
        <authorList>
            <person name="Tanasupawat S."/>
            <person name="Yiamsombat S."/>
            <person name="Kanchanasin P."/>
            <person name="Kuncharoen N."/>
        </authorList>
    </citation>
    <scope>NUCLEOTIDE SEQUENCE [LARGE SCALE GENOMIC DNA]</scope>
    <source>
        <strain evidence="3 4">SKP8-2</strain>
    </source>
</reference>
<dbReference type="InterPro" id="IPR001387">
    <property type="entry name" value="Cro/C1-type_HTH"/>
</dbReference>
<dbReference type="Gene3D" id="1.10.260.40">
    <property type="entry name" value="lambda repressor-like DNA-binding domains"/>
    <property type="match status" value="1"/>
</dbReference>
<dbReference type="GO" id="GO:0003677">
    <property type="term" value="F:DNA binding"/>
    <property type="evidence" value="ECO:0007669"/>
    <property type="project" value="UniProtKB-KW"/>
</dbReference>
<keyword evidence="1" id="KW-0238">DNA-binding</keyword>
<sequence>MKNKILEFRKRKGFTQDVLAKKCKVTRQTINAIENDRYDPTLQLAFKIAQVLNVKVDDLFKP</sequence>
<dbReference type="InterPro" id="IPR010982">
    <property type="entry name" value="Lambda_DNA-bd_dom_sf"/>
</dbReference>
<feature type="domain" description="HTH cro/C1-type" evidence="2">
    <location>
        <begin position="5"/>
        <end position="59"/>
    </location>
</feature>
<comment type="caution">
    <text evidence="3">The sequence shown here is derived from an EMBL/GenBank/DDBJ whole genome shotgun (WGS) entry which is preliminary data.</text>
</comment>
<name>A0A941CWT2_9BACI</name>
<dbReference type="PROSITE" id="PS50943">
    <property type="entry name" value="HTH_CROC1"/>
    <property type="match status" value="1"/>
</dbReference>
<dbReference type="Pfam" id="PF01381">
    <property type="entry name" value="HTH_3"/>
    <property type="match status" value="1"/>
</dbReference>
<organism evidence="3 4">
    <name type="scientific">Allobacillus saliphilus</name>
    <dbReference type="NCBI Taxonomy" id="2912308"/>
    <lineage>
        <taxon>Bacteria</taxon>
        <taxon>Bacillati</taxon>
        <taxon>Bacillota</taxon>
        <taxon>Bacilli</taxon>
        <taxon>Bacillales</taxon>
        <taxon>Bacillaceae</taxon>
        <taxon>Allobacillus</taxon>
    </lineage>
</organism>
<dbReference type="AlphaFoldDB" id="A0A941CWT2"/>
<protein>
    <submittedName>
        <fullName evidence="3">Helix-turn-helix transcriptional regulator</fullName>
    </submittedName>
</protein>
<evidence type="ECO:0000256" key="1">
    <source>
        <dbReference type="ARBA" id="ARBA00023125"/>
    </source>
</evidence>
<accession>A0A941CWT2</accession>
<dbReference type="CDD" id="cd00093">
    <property type="entry name" value="HTH_XRE"/>
    <property type="match status" value="1"/>
</dbReference>
<proteinExistence type="predicted"/>
<dbReference type="RefSeq" id="WP_144161496.1">
    <property type="nucleotide sequence ID" value="NZ_JAGSIE010000023.1"/>
</dbReference>
<dbReference type="EMBL" id="JAGSIE010000023">
    <property type="protein sequence ID" value="MBR7554090.1"/>
    <property type="molecule type" value="Genomic_DNA"/>
</dbReference>
<dbReference type="SMART" id="SM00530">
    <property type="entry name" value="HTH_XRE"/>
    <property type="match status" value="1"/>
</dbReference>
<evidence type="ECO:0000313" key="4">
    <source>
        <dbReference type="Proteomes" id="UP000675431"/>
    </source>
</evidence>
<evidence type="ECO:0000313" key="3">
    <source>
        <dbReference type="EMBL" id="MBR7554090.1"/>
    </source>
</evidence>
<dbReference type="SUPFAM" id="SSF47413">
    <property type="entry name" value="lambda repressor-like DNA-binding domains"/>
    <property type="match status" value="1"/>
</dbReference>
<dbReference type="PANTHER" id="PTHR46558:SF4">
    <property type="entry name" value="DNA-BIDING PHAGE PROTEIN"/>
    <property type="match status" value="1"/>
</dbReference>
<gene>
    <name evidence="3" type="ORF">KC820_07985</name>
</gene>
<keyword evidence="4" id="KW-1185">Reference proteome</keyword>